<evidence type="ECO:0000313" key="3">
    <source>
        <dbReference type="Proteomes" id="UP001600165"/>
    </source>
</evidence>
<keyword evidence="3" id="KW-1185">Reference proteome</keyword>
<protein>
    <submittedName>
        <fullName evidence="2">Uncharacterized protein</fullName>
    </submittedName>
</protein>
<dbReference type="Proteomes" id="UP001600165">
    <property type="component" value="Unassembled WGS sequence"/>
</dbReference>
<reference evidence="2 3" key="1">
    <citation type="submission" date="2024-10" db="EMBL/GenBank/DDBJ databases">
        <authorList>
            <person name="Ratan Roy A."/>
            <person name="Morales Sandoval P.H."/>
            <person name="De Los Santos Villalobos S."/>
            <person name="Chakraborty S."/>
            <person name="Mukherjee J."/>
        </authorList>
    </citation>
    <scope>NUCLEOTIDE SEQUENCE [LARGE SCALE GENOMIC DNA]</scope>
    <source>
        <strain evidence="2 3">S1</strain>
    </source>
</reference>
<evidence type="ECO:0000256" key="1">
    <source>
        <dbReference type="SAM" id="MobiDB-lite"/>
    </source>
</evidence>
<dbReference type="EMBL" id="JBHZOL010000128">
    <property type="protein sequence ID" value="MFE4108672.1"/>
    <property type="molecule type" value="Genomic_DNA"/>
</dbReference>
<name>A0ABW6ILF8_9CYAN</name>
<dbReference type="RefSeq" id="WP_377968291.1">
    <property type="nucleotide sequence ID" value="NZ_JBHZOL010000128.1"/>
</dbReference>
<proteinExistence type="predicted"/>
<comment type="caution">
    <text evidence="2">The sequence shown here is derived from an EMBL/GenBank/DDBJ whole genome shotgun (WGS) entry which is preliminary data.</text>
</comment>
<sequence>MPETKTCPICGVKILVGVIGGDRVLFSVGPPGDRAKLWARVCQYNQKPGCINPDGGQNAQASDYYHPPTP</sequence>
<gene>
    <name evidence="2" type="ORF">ACFVKH_20550</name>
</gene>
<accession>A0ABW6ILF8</accession>
<organism evidence="2 3">
    <name type="scientific">Almyronema epifaneia S1</name>
    <dbReference type="NCBI Taxonomy" id="2991925"/>
    <lineage>
        <taxon>Bacteria</taxon>
        <taxon>Bacillati</taxon>
        <taxon>Cyanobacteriota</taxon>
        <taxon>Cyanophyceae</taxon>
        <taxon>Nodosilineales</taxon>
        <taxon>Nodosilineaceae</taxon>
        <taxon>Almyronema</taxon>
        <taxon>Almyronema epifaneia</taxon>
    </lineage>
</organism>
<evidence type="ECO:0000313" key="2">
    <source>
        <dbReference type="EMBL" id="MFE4108672.1"/>
    </source>
</evidence>
<feature type="region of interest" description="Disordered" evidence="1">
    <location>
        <begin position="50"/>
        <end position="70"/>
    </location>
</feature>